<dbReference type="AlphaFoldDB" id="A0A3D9N9N1"/>
<dbReference type="Pfam" id="PF00999">
    <property type="entry name" value="Na_H_Exchanger"/>
    <property type="match status" value="1"/>
</dbReference>
<dbReference type="OrthoDB" id="9774146at2"/>
<keyword evidence="11" id="KW-0739">Sodium transport</keyword>
<feature type="transmembrane region" description="Helical" evidence="12">
    <location>
        <begin position="319"/>
        <end position="344"/>
    </location>
</feature>
<dbReference type="GO" id="GO:0051453">
    <property type="term" value="P:regulation of intracellular pH"/>
    <property type="evidence" value="ECO:0007669"/>
    <property type="project" value="TreeGrafter"/>
</dbReference>
<comment type="caution">
    <text evidence="14">The sequence shown here is derived from an EMBL/GenBank/DDBJ whole genome shotgun (WGS) entry which is preliminary data.</text>
</comment>
<evidence type="ECO:0000313" key="15">
    <source>
        <dbReference type="Proteomes" id="UP000256919"/>
    </source>
</evidence>
<feature type="transmembrane region" description="Helical" evidence="12">
    <location>
        <begin position="236"/>
        <end position="253"/>
    </location>
</feature>
<keyword evidence="9" id="KW-0406">Ion transport</keyword>
<dbReference type="GO" id="GO:0015385">
    <property type="term" value="F:sodium:proton antiporter activity"/>
    <property type="evidence" value="ECO:0007669"/>
    <property type="project" value="InterPro"/>
</dbReference>
<keyword evidence="4" id="KW-0050">Antiport</keyword>
<protein>
    <submittedName>
        <fullName evidence="14">Sodium/proton antiporter (CPA1 family)</fullName>
    </submittedName>
</protein>
<evidence type="ECO:0000256" key="7">
    <source>
        <dbReference type="ARBA" id="ARBA00022989"/>
    </source>
</evidence>
<gene>
    <name evidence="14" type="ORF">DFQ09_101842</name>
</gene>
<evidence type="ECO:0000256" key="8">
    <source>
        <dbReference type="ARBA" id="ARBA00023053"/>
    </source>
</evidence>
<name>A0A3D9N9N1_9FLAO</name>
<feature type="transmembrane region" description="Helical" evidence="12">
    <location>
        <begin position="384"/>
        <end position="408"/>
    </location>
</feature>
<feature type="transmembrane region" description="Helical" evidence="12">
    <location>
        <begin position="97"/>
        <end position="123"/>
    </location>
</feature>
<proteinExistence type="inferred from homology"/>
<feature type="transmembrane region" description="Helical" evidence="12">
    <location>
        <begin position="129"/>
        <end position="151"/>
    </location>
</feature>
<feature type="transmembrane region" description="Helical" evidence="12">
    <location>
        <begin position="172"/>
        <end position="189"/>
    </location>
</feature>
<reference evidence="14 15" key="1">
    <citation type="submission" date="2018-07" db="EMBL/GenBank/DDBJ databases">
        <title>Genomic Encyclopedia of Type Strains, Phase III (KMG-III): the genomes of soil and plant-associated and newly described type strains.</title>
        <authorList>
            <person name="Whitman W."/>
        </authorList>
    </citation>
    <scope>NUCLEOTIDE SEQUENCE [LARGE SCALE GENOMIC DNA]</scope>
    <source>
        <strain evidence="14 15">CECT 7948</strain>
    </source>
</reference>
<feature type="domain" description="Cation/H+ exchanger transmembrane" evidence="13">
    <location>
        <begin position="11"/>
        <end position="410"/>
    </location>
</feature>
<dbReference type="InterPro" id="IPR006153">
    <property type="entry name" value="Cation/H_exchanger_TM"/>
</dbReference>
<keyword evidence="5" id="KW-1003">Cell membrane</keyword>
<evidence type="ECO:0000256" key="12">
    <source>
        <dbReference type="SAM" id="Phobius"/>
    </source>
</evidence>
<feature type="transmembrane region" description="Helical" evidence="12">
    <location>
        <begin position="201"/>
        <end position="224"/>
    </location>
</feature>
<evidence type="ECO:0000256" key="10">
    <source>
        <dbReference type="ARBA" id="ARBA00023136"/>
    </source>
</evidence>
<dbReference type="InterPro" id="IPR018422">
    <property type="entry name" value="Cation/H_exchanger_CPA1"/>
</dbReference>
<feature type="transmembrane region" description="Helical" evidence="12">
    <location>
        <begin position="69"/>
        <end position="90"/>
    </location>
</feature>
<keyword evidence="15" id="KW-1185">Reference proteome</keyword>
<dbReference type="GO" id="GO:0005886">
    <property type="term" value="C:plasma membrane"/>
    <property type="evidence" value="ECO:0007669"/>
    <property type="project" value="UniProtKB-SubCell"/>
</dbReference>
<evidence type="ECO:0000256" key="11">
    <source>
        <dbReference type="ARBA" id="ARBA00023201"/>
    </source>
</evidence>
<dbReference type="GO" id="GO:0015386">
    <property type="term" value="F:potassium:proton antiporter activity"/>
    <property type="evidence" value="ECO:0007669"/>
    <property type="project" value="TreeGrafter"/>
</dbReference>
<dbReference type="PANTHER" id="PTHR10110:SF195">
    <property type="entry name" value="NA(+)_H(+) ANTIPORTER NHAS2"/>
    <property type="match status" value="1"/>
</dbReference>
<evidence type="ECO:0000259" key="13">
    <source>
        <dbReference type="Pfam" id="PF00999"/>
    </source>
</evidence>
<evidence type="ECO:0000256" key="6">
    <source>
        <dbReference type="ARBA" id="ARBA00022692"/>
    </source>
</evidence>
<evidence type="ECO:0000256" key="9">
    <source>
        <dbReference type="ARBA" id="ARBA00023065"/>
    </source>
</evidence>
<dbReference type="RefSeq" id="WP_115808377.1">
    <property type="nucleotide sequence ID" value="NZ_QREI01000001.1"/>
</dbReference>
<evidence type="ECO:0000256" key="5">
    <source>
        <dbReference type="ARBA" id="ARBA00022475"/>
    </source>
</evidence>
<feature type="transmembrane region" description="Helical" evidence="12">
    <location>
        <begin position="259"/>
        <end position="276"/>
    </location>
</feature>
<dbReference type="PANTHER" id="PTHR10110">
    <property type="entry name" value="SODIUM/HYDROGEN EXCHANGER"/>
    <property type="match status" value="1"/>
</dbReference>
<dbReference type="Gene3D" id="6.10.140.1330">
    <property type="match status" value="1"/>
</dbReference>
<sequence length="413" mass="44689">MFESFSIVFTIAALFNYINYKWLKLPTTIGLMMLSLLLIIPIMLSESVFPEFYRFFCDIIVNADFKTLLLNGILSFLLFAGALHVNLAALEKEKKSILLFATLGVLISTFIVGGLVFFGAQWICLELPFLHALLFGALISPTDPIAVMAILKEANIAESLGIKIEGESLFNDGIGVVVFSGILLIATATGEHSSAEIGTEIGTLFLEEAVGGLLYGLLIGFLGLKCIQSLKENPQLAVMITLAVVMGGTAGAFMLHISAPLAMVVAGLLIGNKIHVNEDKNAIQKAINSFWEILDDVFNGILFVLIGLAIHLLEFDLTHLLLGVLTIVIVLVARFISVLLTYSLLKHQAEKPIKTVAVLTWGGLRGGISIALALSLSNDLSSELILYITYVVVLFSIIVQGLSIGAFVKKLYK</sequence>
<keyword evidence="6 12" id="KW-0812">Transmembrane</keyword>
<dbReference type="EMBL" id="QREI01000001">
    <property type="protein sequence ID" value="REE28000.1"/>
    <property type="molecule type" value="Genomic_DNA"/>
</dbReference>
<evidence type="ECO:0000256" key="1">
    <source>
        <dbReference type="ARBA" id="ARBA00004651"/>
    </source>
</evidence>
<evidence type="ECO:0000256" key="4">
    <source>
        <dbReference type="ARBA" id="ARBA00022449"/>
    </source>
</evidence>
<feature type="transmembrane region" description="Helical" evidence="12">
    <location>
        <begin position="297"/>
        <end position="313"/>
    </location>
</feature>
<keyword evidence="10 12" id="KW-0472">Membrane</keyword>
<feature type="transmembrane region" description="Helical" evidence="12">
    <location>
        <begin position="356"/>
        <end position="378"/>
    </location>
</feature>
<evidence type="ECO:0000313" key="14">
    <source>
        <dbReference type="EMBL" id="REE28000.1"/>
    </source>
</evidence>
<evidence type="ECO:0000256" key="2">
    <source>
        <dbReference type="ARBA" id="ARBA00007367"/>
    </source>
</evidence>
<feature type="transmembrane region" description="Helical" evidence="12">
    <location>
        <begin position="30"/>
        <end position="49"/>
    </location>
</feature>
<dbReference type="Proteomes" id="UP000256919">
    <property type="component" value="Unassembled WGS sequence"/>
</dbReference>
<comment type="similarity">
    <text evidence="2">Belongs to the monovalent cation:proton antiporter 1 (CPA1) transporter (TC 2.A.36) family.</text>
</comment>
<comment type="subcellular location">
    <subcellularLocation>
        <location evidence="1">Cell membrane</location>
        <topology evidence="1">Multi-pass membrane protein</topology>
    </subcellularLocation>
</comment>
<keyword evidence="3" id="KW-0813">Transport</keyword>
<keyword evidence="8" id="KW-0915">Sodium</keyword>
<evidence type="ECO:0000256" key="3">
    <source>
        <dbReference type="ARBA" id="ARBA00022448"/>
    </source>
</evidence>
<accession>A0A3D9N9N1</accession>
<organism evidence="14 15">
    <name type="scientific">Winogradskyella pacifica</name>
    <dbReference type="NCBI Taxonomy" id="664642"/>
    <lineage>
        <taxon>Bacteria</taxon>
        <taxon>Pseudomonadati</taxon>
        <taxon>Bacteroidota</taxon>
        <taxon>Flavobacteriia</taxon>
        <taxon>Flavobacteriales</taxon>
        <taxon>Flavobacteriaceae</taxon>
        <taxon>Winogradskyella</taxon>
    </lineage>
</organism>
<dbReference type="GO" id="GO:0098719">
    <property type="term" value="P:sodium ion import across plasma membrane"/>
    <property type="evidence" value="ECO:0007669"/>
    <property type="project" value="TreeGrafter"/>
</dbReference>
<keyword evidence="7 12" id="KW-1133">Transmembrane helix</keyword>